<accession>A0A6A6SF99</accession>
<name>A0A6A6SF99_9PLEO</name>
<evidence type="ECO:0000313" key="3">
    <source>
        <dbReference type="Proteomes" id="UP000799753"/>
    </source>
</evidence>
<evidence type="ECO:0000256" key="1">
    <source>
        <dbReference type="SAM" id="MobiDB-lite"/>
    </source>
</evidence>
<feature type="compositionally biased region" description="Acidic residues" evidence="1">
    <location>
        <begin position="17"/>
        <end position="29"/>
    </location>
</feature>
<feature type="region of interest" description="Disordered" evidence="1">
    <location>
        <begin position="1"/>
        <end position="44"/>
    </location>
</feature>
<proteinExistence type="predicted"/>
<sequence>MPPKKSATPSGIHGPSEDDMEADQTELEDSQSAANNANGGLQQLVEDMVGAQRKRHTARKTAVHKAYTKTRADTEAAVTSLFDGHEKEAAQAHDAQLERLQFLMKQKVEVEKRMADKVASLRADYSANSKSLQSVLRYRAGELR</sequence>
<keyword evidence="3" id="KW-1185">Reference proteome</keyword>
<dbReference type="OrthoDB" id="3747906at2759"/>
<dbReference type="EMBL" id="MU006777">
    <property type="protein sequence ID" value="KAF2645747.1"/>
    <property type="molecule type" value="Genomic_DNA"/>
</dbReference>
<gene>
    <name evidence="2" type="ORF">P280DRAFT_545670</name>
</gene>
<organism evidence="2 3">
    <name type="scientific">Massarina eburnea CBS 473.64</name>
    <dbReference type="NCBI Taxonomy" id="1395130"/>
    <lineage>
        <taxon>Eukaryota</taxon>
        <taxon>Fungi</taxon>
        <taxon>Dikarya</taxon>
        <taxon>Ascomycota</taxon>
        <taxon>Pezizomycotina</taxon>
        <taxon>Dothideomycetes</taxon>
        <taxon>Pleosporomycetidae</taxon>
        <taxon>Pleosporales</taxon>
        <taxon>Massarineae</taxon>
        <taxon>Massarinaceae</taxon>
        <taxon>Massarina</taxon>
    </lineage>
</organism>
<dbReference type="AlphaFoldDB" id="A0A6A6SF99"/>
<dbReference type="Proteomes" id="UP000799753">
    <property type="component" value="Unassembled WGS sequence"/>
</dbReference>
<feature type="compositionally biased region" description="Polar residues" evidence="1">
    <location>
        <begin position="30"/>
        <end position="41"/>
    </location>
</feature>
<evidence type="ECO:0000313" key="2">
    <source>
        <dbReference type="EMBL" id="KAF2645747.1"/>
    </source>
</evidence>
<reference evidence="2" key="1">
    <citation type="journal article" date="2020" name="Stud. Mycol.">
        <title>101 Dothideomycetes genomes: a test case for predicting lifestyles and emergence of pathogens.</title>
        <authorList>
            <person name="Haridas S."/>
            <person name="Albert R."/>
            <person name="Binder M."/>
            <person name="Bloem J."/>
            <person name="Labutti K."/>
            <person name="Salamov A."/>
            <person name="Andreopoulos B."/>
            <person name="Baker S."/>
            <person name="Barry K."/>
            <person name="Bills G."/>
            <person name="Bluhm B."/>
            <person name="Cannon C."/>
            <person name="Castanera R."/>
            <person name="Culley D."/>
            <person name="Daum C."/>
            <person name="Ezra D."/>
            <person name="Gonzalez J."/>
            <person name="Henrissat B."/>
            <person name="Kuo A."/>
            <person name="Liang C."/>
            <person name="Lipzen A."/>
            <person name="Lutzoni F."/>
            <person name="Magnuson J."/>
            <person name="Mondo S."/>
            <person name="Nolan M."/>
            <person name="Ohm R."/>
            <person name="Pangilinan J."/>
            <person name="Park H.-J."/>
            <person name="Ramirez L."/>
            <person name="Alfaro M."/>
            <person name="Sun H."/>
            <person name="Tritt A."/>
            <person name="Yoshinaga Y."/>
            <person name="Zwiers L.-H."/>
            <person name="Turgeon B."/>
            <person name="Goodwin S."/>
            <person name="Spatafora J."/>
            <person name="Crous P."/>
            <person name="Grigoriev I."/>
        </authorList>
    </citation>
    <scope>NUCLEOTIDE SEQUENCE</scope>
    <source>
        <strain evidence="2">CBS 473.64</strain>
    </source>
</reference>
<protein>
    <submittedName>
        <fullName evidence="2">Uncharacterized protein</fullName>
    </submittedName>
</protein>